<dbReference type="EC" id="3.1.4.46" evidence="2"/>
<evidence type="ECO:0000313" key="8">
    <source>
        <dbReference type="EMBL" id="QLD11391.1"/>
    </source>
</evidence>
<dbReference type="EMBL" id="CP058316">
    <property type="protein sequence ID" value="QLD11391.1"/>
    <property type="molecule type" value="Genomic_DNA"/>
</dbReference>
<keyword evidence="3" id="KW-0732">Signal</keyword>
<evidence type="ECO:0000256" key="3">
    <source>
        <dbReference type="ARBA" id="ARBA00022729"/>
    </source>
</evidence>
<evidence type="ECO:0000256" key="2">
    <source>
        <dbReference type="ARBA" id="ARBA00012247"/>
    </source>
</evidence>
<evidence type="ECO:0000256" key="6">
    <source>
        <dbReference type="ARBA" id="ARBA00047512"/>
    </source>
</evidence>
<dbReference type="SUPFAM" id="SSF51695">
    <property type="entry name" value="PLC-like phosphodiesterases"/>
    <property type="match status" value="1"/>
</dbReference>
<dbReference type="Gene3D" id="3.20.20.190">
    <property type="entry name" value="Phosphatidylinositol (PI) phosphodiesterase"/>
    <property type="match status" value="1"/>
</dbReference>
<dbReference type="GO" id="GO:0008889">
    <property type="term" value="F:glycerophosphodiester phosphodiesterase activity"/>
    <property type="evidence" value="ECO:0007669"/>
    <property type="project" value="UniProtKB-EC"/>
</dbReference>
<organism evidence="8 9">
    <name type="scientific">Microbacterium oleivorans</name>
    <dbReference type="NCBI Taxonomy" id="273677"/>
    <lineage>
        <taxon>Bacteria</taxon>
        <taxon>Bacillati</taxon>
        <taxon>Actinomycetota</taxon>
        <taxon>Actinomycetes</taxon>
        <taxon>Micrococcales</taxon>
        <taxon>Microbacteriaceae</taxon>
        <taxon>Microbacterium</taxon>
    </lineage>
</organism>
<dbReference type="AlphaFoldDB" id="A0A7D5EVI6"/>
<evidence type="ECO:0000256" key="1">
    <source>
        <dbReference type="ARBA" id="ARBA00007277"/>
    </source>
</evidence>
<evidence type="ECO:0000259" key="7">
    <source>
        <dbReference type="PROSITE" id="PS51704"/>
    </source>
</evidence>
<dbReference type="GO" id="GO:0006071">
    <property type="term" value="P:glycerol metabolic process"/>
    <property type="evidence" value="ECO:0007669"/>
    <property type="project" value="UniProtKB-KW"/>
</dbReference>
<dbReference type="PROSITE" id="PS51704">
    <property type="entry name" value="GP_PDE"/>
    <property type="match status" value="1"/>
</dbReference>
<reference evidence="8 9" key="1">
    <citation type="submission" date="2020-06" db="EMBL/GenBank/DDBJ databases">
        <authorList>
            <person name="Jo H."/>
        </authorList>
    </citation>
    <scope>NUCLEOTIDE SEQUENCE [LARGE SCALE GENOMIC DNA]</scope>
    <source>
        <strain evidence="8 9">I46</strain>
    </source>
</reference>
<dbReference type="Proteomes" id="UP000509638">
    <property type="component" value="Chromosome"/>
</dbReference>
<proteinExistence type="inferred from homology"/>
<dbReference type="InterPro" id="IPR030395">
    <property type="entry name" value="GP_PDE_dom"/>
</dbReference>
<comment type="catalytic activity">
    <reaction evidence="6">
        <text>a sn-glycero-3-phosphodiester + H2O = an alcohol + sn-glycerol 3-phosphate + H(+)</text>
        <dbReference type="Rhea" id="RHEA:12969"/>
        <dbReference type="ChEBI" id="CHEBI:15377"/>
        <dbReference type="ChEBI" id="CHEBI:15378"/>
        <dbReference type="ChEBI" id="CHEBI:30879"/>
        <dbReference type="ChEBI" id="CHEBI:57597"/>
        <dbReference type="ChEBI" id="CHEBI:83408"/>
        <dbReference type="EC" id="3.1.4.46"/>
    </reaction>
</comment>
<gene>
    <name evidence="8" type="ORF">HW566_06140</name>
</gene>
<dbReference type="GO" id="GO:0006629">
    <property type="term" value="P:lipid metabolic process"/>
    <property type="evidence" value="ECO:0007669"/>
    <property type="project" value="InterPro"/>
</dbReference>
<comment type="similarity">
    <text evidence="1">Belongs to the glycerophosphoryl diester phosphodiesterase family.</text>
</comment>
<protein>
    <recommendedName>
        <fullName evidence="2">glycerophosphodiester phosphodiesterase</fullName>
        <ecNumber evidence="2">3.1.4.46</ecNumber>
    </recommendedName>
</protein>
<dbReference type="PANTHER" id="PTHR43620:SF7">
    <property type="entry name" value="GLYCEROPHOSPHODIESTER PHOSPHODIESTERASE GDPD5-RELATED"/>
    <property type="match status" value="1"/>
</dbReference>
<dbReference type="PANTHER" id="PTHR43620">
    <property type="entry name" value="GLYCEROPHOSPHORYL DIESTER PHOSPHODIESTERASE"/>
    <property type="match status" value="1"/>
</dbReference>
<keyword evidence="4" id="KW-0319">Glycerol metabolism</keyword>
<name>A0A7D5EVI6_9MICO</name>
<keyword evidence="5" id="KW-0378">Hydrolase</keyword>
<evidence type="ECO:0000256" key="4">
    <source>
        <dbReference type="ARBA" id="ARBA00022798"/>
    </source>
</evidence>
<accession>A0A7D5EVI6</accession>
<dbReference type="InterPro" id="IPR017946">
    <property type="entry name" value="PLC-like_Pdiesterase_TIM-brl"/>
</dbReference>
<sequence>MNAIALSGIRLGSACAAPYAEDVSRPLVIGHRGAPGYRPEHTRSSYLLALDSGVDAVEPDVVFSRDGVAIVRHENEIGSTTDVADHARFADRRTTRAIDGAEVTGWFAEDFTWDELSELRCRERLPELRPHSAAHDGTEPIMRLRDLFALVDDHAAAAGRAIGVVVEVKHATVLEAAGFDVAGRVADELRDAGWDGGAHPLWLESFEPTVLDRLGALGVGGRRVFLLEAEGAPYDLVVRDGRRARTYEQWATPEGLASLRGRFDGISVDKRMILAPRGERRAAGGAQLVADAHGRGLDVFTWTARPENAFLVRRHRGPGGPAARGEYAAEWTELAASGVDGVFVDHPDLGMRAFAG</sequence>
<evidence type="ECO:0000256" key="5">
    <source>
        <dbReference type="ARBA" id="ARBA00022801"/>
    </source>
</evidence>
<evidence type="ECO:0000313" key="9">
    <source>
        <dbReference type="Proteomes" id="UP000509638"/>
    </source>
</evidence>
<dbReference type="Pfam" id="PF03009">
    <property type="entry name" value="GDPD"/>
    <property type="match status" value="1"/>
</dbReference>
<feature type="domain" description="GP-PDE" evidence="7">
    <location>
        <begin position="26"/>
        <end position="354"/>
    </location>
</feature>
<dbReference type="GO" id="GO:0042597">
    <property type="term" value="C:periplasmic space"/>
    <property type="evidence" value="ECO:0007669"/>
    <property type="project" value="TreeGrafter"/>
</dbReference>